<dbReference type="EMBL" id="GG663373">
    <property type="protein sequence ID" value="EEH04533.1"/>
    <property type="molecule type" value="Genomic_DNA"/>
</dbReference>
<gene>
    <name evidence="1" type="ORF">HCBG_07174</name>
</gene>
<organism evidence="1 2">
    <name type="scientific">Ajellomyces capsulatus (strain G186AR / H82 / ATCC MYA-2454 / RMSCC 2432)</name>
    <name type="common">Darling's disease fungus</name>
    <name type="synonym">Histoplasma capsulatum</name>
    <dbReference type="NCBI Taxonomy" id="447093"/>
    <lineage>
        <taxon>Eukaryota</taxon>
        <taxon>Fungi</taxon>
        <taxon>Dikarya</taxon>
        <taxon>Ascomycota</taxon>
        <taxon>Pezizomycotina</taxon>
        <taxon>Eurotiomycetes</taxon>
        <taxon>Eurotiomycetidae</taxon>
        <taxon>Onygenales</taxon>
        <taxon>Ajellomycetaceae</taxon>
        <taxon>Histoplasma</taxon>
    </lineage>
</organism>
<keyword evidence="2" id="KW-1185">Reference proteome</keyword>
<dbReference type="RefSeq" id="XP_045285014.1">
    <property type="nucleotide sequence ID" value="XM_045434223.1"/>
</dbReference>
<protein>
    <submittedName>
        <fullName evidence="1">Uncharacterized protein</fullName>
    </submittedName>
</protein>
<dbReference type="AlphaFoldDB" id="C0NVJ4"/>
<evidence type="ECO:0000313" key="1">
    <source>
        <dbReference type="EMBL" id="EEH04533.1"/>
    </source>
</evidence>
<evidence type="ECO:0000313" key="2">
    <source>
        <dbReference type="Proteomes" id="UP000001631"/>
    </source>
</evidence>
<dbReference type="InParanoid" id="C0NVJ4"/>
<dbReference type="GeneID" id="69040190"/>
<sequence length="138" mass="16110">MSFPRTVRFPFLDFSTLSSKYLHPITKMARMVFELSTIYLIYGSNQLLPLLSAPPQPHSYRHINTHTQIQAWQWVSLIEPAGKDREISRLKEIYSPTGDYHKNVRQKECMTLQALVARIFKFLAGWKPVKKLDVSNMK</sequence>
<dbReference type="Proteomes" id="UP000001631">
    <property type="component" value="Unassembled WGS sequence"/>
</dbReference>
<reference evidence="1" key="1">
    <citation type="submission" date="2009-02" db="EMBL/GenBank/DDBJ databases">
        <title>The Genome Sequence of Ajellomyces capsulatus strain G186AR.</title>
        <authorList>
            <consortium name="The Broad Institute Genome Sequencing Platform"/>
            <person name="Champion M."/>
            <person name="Cuomo C."/>
            <person name="Ma L.-J."/>
            <person name="Henn M.R."/>
            <person name="Sil A."/>
            <person name="Goldman B."/>
            <person name="Young S.K."/>
            <person name="Kodira C.D."/>
            <person name="Zeng Q."/>
            <person name="Koehrsen M."/>
            <person name="Alvarado L."/>
            <person name="Berlin A."/>
            <person name="Borenstein D."/>
            <person name="Chen Z."/>
            <person name="Engels R."/>
            <person name="Freedman E."/>
            <person name="Gellesch M."/>
            <person name="Goldberg J."/>
            <person name="Griggs A."/>
            <person name="Gujja S."/>
            <person name="Heiman D."/>
            <person name="Hepburn T."/>
            <person name="Howarth C."/>
            <person name="Jen D."/>
            <person name="Larson L."/>
            <person name="Lewis B."/>
            <person name="Mehta T."/>
            <person name="Park D."/>
            <person name="Pearson M."/>
            <person name="Roberts A."/>
            <person name="Saif S."/>
            <person name="Shea T."/>
            <person name="Shenoy N."/>
            <person name="Sisk P."/>
            <person name="Stolte C."/>
            <person name="Sykes S."/>
            <person name="Walk T."/>
            <person name="White J."/>
            <person name="Yandava C."/>
            <person name="Klein B."/>
            <person name="McEwen J.G."/>
            <person name="Puccia R."/>
            <person name="Goldman G.H."/>
            <person name="Felipe M.S."/>
            <person name="Nino-Vega G."/>
            <person name="San-Blas G."/>
            <person name="Taylor J."/>
            <person name="Mendoza L."/>
            <person name="Galagan J."/>
            <person name="Nusbaum C."/>
            <person name="Birren B."/>
        </authorList>
    </citation>
    <scope>NUCLEOTIDE SEQUENCE</scope>
    <source>
        <strain evidence="1">G186AR</strain>
    </source>
</reference>
<dbReference type="HOGENOM" id="CLU_1854643_0_0_1"/>
<name>C0NVJ4_AJECG</name>
<proteinExistence type="predicted"/>
<accession>C0NVJ4</accession>